<organism evidence="2 3">
    <name type="scientific">Caenorhabditis tropicalis</name>
    <dbReference type="NCBI Taxonomy" id="1561998"/>
    <lineage>
        <taxon>Eukaryota</taxon>
        <taxon>Metazoa</taxon>
        <taxon>Ecdysozoa</taxon>
        <taxon>Nematoda</taxon>
        <taxon>Chromadorea</taxon>
        <taxon>Rhabditida</taxon>
        <taxon>Rhabditina</taxon>
        <taxon>Rhabditomorpha</taxon>
        <taxon>Rhabditoidea</taxon>
        <taxon>Rhabditidae</taxon>
        <taxon>Peloderinae</taxon>
        <taxon>Caenorhabditis</taxon>
    </lineage>
</organism>
<dbReference type="WBParaSite" id="Csp11.Scaffold627.g6657.t1">
    <property type="protein sequence ID" value="Csp11.Scaffold627.g6657.t1"/>
    <property type="gene ID" value="Csp11.Scaffold627.g6657"/>
</dbReference>
<dbReference type="AlphaFoldDB" id="A0A1I7TJZ3"/>
<evidence type="ECO:0000313" key="3">
    <source>
        <dbReference type="WBParaSite" id="Csp11.Scaffold627.g6657.t1"/>
    </source>
</evidence>
<reference evidence="3" key="1">
    <citation type="submission" date="2016-11" db="UniProtKB">
        <authorList>
            <consortium name="WormBaseParasite"/>
        </authorList>
    </citation>
    <scope>IDENTIFICATION</scope>
</reference>
<dbReference type="Proteomes" id="UP000095282">
    <property type="component" value="Unplaced"/>
</dbReference>
<evidence type="ECO:0000256" key="1">
    <source>
        <dbReference type="SAM" id="Phobius"/>
    </source>
</evidence>
<protein>
    <submittedName>
        <fullName evidence="3">Ovule protein</fullName>
    </submittedName>
</protein>
<evidence type="ECO:0000313" key="2">
    <source>
        <dbReference type="Proteomes" id="UP000095282"/>
    </source>
</evidence>
<name>A0A1I7TJZ3_9PELO</name>
<accession>A0A1I7TJZ3</accession>
<keyword evidence="1" id="KW-1133">Transmembrane helix</keyword>
<keyword evidence="1" id="KW-0812">Transmembrane</keyword>
<keyword evidence="1" id="KW-0472">Membrane</keyword>
<sequence length="91" mass="10410">MTTAFTLNPHPEASRSLLIPLGPSVMLHIYFTRSPLHFTSLRLDSRLLQLPSQLLMFLRLFGTSFFPFALLGSNCLFPFLFLLHPFTKSQL</sequence>
<proteinExistence type="predicted"/>
<keyword evidence="2" id="KW-1185">Reference proteome</keyword>
<feature type="transmembrane region" description="Helical" evidence="1">
    <location>
        <begin position="57"/>
        <end position="83"/>
    </location>
</feature>